<dbReference type="AlphaFoldDB" id="A0A402AM17"/>
<keyword evidence="7" id="KW-1185">Reference proteome</keyword>
<keyword evidence="3" id="KW-0560">Oxidoreductase</keyword>
<evidence type="ECO:0000259" key="5">
    <source>
        <dbReference type="Pfam" id="PF00296"/>
    </source>
</evidence>
<dbReference type="RefSeq" id="WP_126551868.1">
    <property type="nucleotide sequence ID" value="NZ_BIFS01000001.1"/>
</dbReference>
<name>A0A402AM17_9CHLR</name>
<evidence type="ECO:0000313" key="7">
    <source>
        <dbReference type="Proteomes" id="UP000287188"/>
    </source>
</evidence>
<keyword evidence="2" id="KW-0288">FMN</keyword>
<dbReference type="GO" id="GO:0046306">
    <property type="term" value="P:alkanesulfonate catabolic process"/>
    <property type="evidence" value="ECO:0007669"/>
    <property type="project" value="TreeGrafter"/>
</dbReference>
<dbReference type="InterPro" id="IPR050172">
    <property type="entry name" value="SsuD_RutA_monooxygenase"/>
</dbReference>
<dbReference type="OrthoDB" id="9814695at2"/>
<accession>A0A402AM17</accession>
<evidence type="ECO:0000256" key="3">
    <source>
        <dbReference type="ARBA" id="ARBA00023002"/>
    </source>
</evidence>
<keyword evidence="1" id="KW-0285">Flavoprotein</keyword>
<evidence type="ECO:0000256" key="4">
    <source>
        <dbReference type="ARBA" id="ARBA00023033"/>
    </source>
</evidence>
<dbReference type="PANTHER" id="PTHR42847:SF4">
    <property type="entry name" value="ALKANESULFONATE MONOOXYGENASE-RELATED"/>
    <property type="match status" value="1"/>
</dbReference>
<comment type="caution">
    <text evidence="6">The sequence shown here is derived from an EMBL/GenBank/DDBJ whole genome shotgun (WGS) entry which is preliminary data.</text>
</comment>
<dbReference type="SUPFAM" id="SSF51679">
    <property type="entry name" value="Bacterial luciferase-like"/>
    <property type="match status" value="1"/>
</dbReference>
<organism evidence="6 7">
    <name type="scientific">Dictyobacter kobayashii</name>
    <dbReference type="NCBI Taxonomy" id="2014872"/>
    <lineage>
        <taxon>Bacteria</taxon>
        <taxon>Bacillati</taxon>
        <taxon>Chloroflexota</taxon>
        <taxon>Ktedonobacteria</taxon>
        <taxon>Ktedonobacterales</taxon>
        <taxon>Dictyobacteraceae</taxon>
        <taxon>Dictyobacter</taxon>
    </lineage>
</organism>
<evidence type="ECO:0000256" key="1">
    <source>
        <dbReference type="ARBA" id="ARBA00022630"/>
    </source>
</evidence>
<feature type="domain" description="Luciferase-like" evidence="5">
    <location>
        <begin position="22"/>
        <end position="194"/>
    </location>
</feature>
<sequence>MTELPRNPFRFGIIGRGSSPLQWRDMASRAEGYGYSTLLVPEHLDDPYSSLILMSTALEATTTLRVGSQVFCNDLHNPTLLARAIATLDVFYNGRTELGIGAGNRPMDVELAGLPFHSAGQRIEHLEVSVRGIKELFISQNQDAATSSRAPYSGKLAFPEIVQRPHPPIYMGGGGKKMLGVAARQANIIGITAKASAHGHLDINDMSPEVLREKLDWIRAAAGERFLSLELSMPILGVALTEQQLQLLNPILWRRYRPASQISLECHWNN</sequence>
<dbReference type="InterPro" id="IPR011251">
    <property type="entry name" value="Luciferase-like_dom"/>
</dbReference>
<dbReference type="Gene3D" id="3.20.20.30">
    <property type="entry name" value="Luciferase-like domain"/>
    <property type="match status" value="1"/>
</dbReference>
<reference evidence="7" key="1">
    <citation type="submission" date="2018-12" db="EMBL/GenBank/DDBJ databases">
        <title>Tengunoibacter tsumagoiensis gen. nov., sp. nov., Dictyobacter kobayashii sp. nov., D. alpinus sp. nov., and D. joshuensis sp. nov. and description of Dictyobacteraceae fam. nov. within the order Ktedonobacterales isolated from Tengu-no-mugimeshi.</title>
        <authorList>
            <person name="Wang C.M."/>
            <person name="Zheng Y."/>
            <person name="Sakai Y."/>
            <person name="Toyoda A."/>
            <person name="Minakuchi Y."/>
            <person name="Abe K."/>
            <person name="Yokota A."/>
            <person name="Yabe S."/>
        </authorList>
    </citation>
    <scope>NUCLEOTIDE SEQUENCE [LARGE SCALE GENOMIC DNA]</scope>
    <source>
        <strain evidence="7">Uno11</strain>
    </source>
</reference>
<dbReference type="Pfam" id="PF00296">
    <property type="entry name" value="Bac_luciferase"/>
    <property type="match status" value="1"/>
</dbReference>
<dbReference type="Proteomes" id="UP000287188">
    <property type="component" value="Unassembled WGS sequence"/>
</dbReference>
<dbReference type="PANTHER" id="PTHR42847">
    <property type="entry name" value="ALKANESULFONATE MONOOXYGENASE"/>
    <property type="match status" value="1"/>
</dbReference>
<evidence type="ECO:0000256" key="2">
    <source>
        <dbReference type="ARBA" id="ARBA00022643"/>
    </source>
</evidence>
<keyword evidence="4" id="KW-0503">Monooxygenase</keyword>
<proteinExistence type="predicted"/>
<gene>
    <name evidence="6" type="ORF">KDK_39530</name>
</gene>
<evidence type="ECO:0000313" key="6">
    <source>
        <dbReference type="EMBL" id="GCE20153.1"/>
    </source>
</evidence>
<dbReference type="EMBL" id="BIFS01000001">
    <property type="protein sequence ID" value="GCE20153.1"/>
    <property type="molecule type" value="Genomic_DNA"/>
</dbReference>
<dbReference type="InterPro" id="IPR036661">
    <property type="entry name" value="Luciferase-like_sf"/>
</dbReference>
<protein>
    <recommendedName>
        <fullName evidence="5">Luciferase-like domain-containing protein</fullName>
    </recommendedName>
</protein>
<dbReference type="GO" id="GO:0008726">
    <property type="term" value="F:alkanesulfonate monooxygenase activity"/>
    <property type="evidence" value="ECO:0007669"/>
    <property type="project" value="TreeGrafter"/>
</dbReference>